<dbReference type="CDD" id="cd04301">
    <property type="entry name" value="NAT_SF"/>
    <property type="match status" value="1"/>
</dbReference>
<protein>
    <recommendedName>
        <fullName evidence="2">N-acetyltransferase domain-containing protein</fullName>
    </recommendedName>
</protein>
<dbReference type="InterPro" id="IPR000182">
    <property type="entry name" value="GNAT_dom"/>
</dbReference>
<dbReference type="EMBL" id="BROQ01000128">
    <property type="protein sequence ID" value="GKZ25972.1"/>
    <property type="molecule type" value="Genomic_DNA"/>
</dbReference>
<gene>
    <name evidence="3" type="ORF">AbraCBS73388_001786</name>
</gene>
<dbReference type="AlphaFoldDB" id="A0A9W6DT11"/>
<feature type="non-terminal residue" evidence="3">
    <location>
        <position position="346"/>
    </location>
</feature>
<dbReference type="GO" id="GO:0016747">
    <property type="term" value="F:acyltransferase activity, transferring groups other than amino-acyl groups"/>
    <property type="evidence" value="ECO:0007669"/>
    <property type="project" value="InterPro"/>
</dbReference>
<dbReference type="Gene3D" id="3.40.630.30">
    <property type="match status" value="1"/>
</dbReference>
<evidence type="ECO:0000256" key="1">
    <source>
        <dbReference type="SAM" id="MobiDB-lite"/>
    </source>
</evidence>
<reference evidence="3" key="1">
    <citation type="submission" date="2022-07" db="EMBL/GenBank/DDBJ databases">
        <title>Taxonomy of Aspergillus series Nigri: significant species reduction supported by multi-species coalescent approaches.</title>
        <authorList>
            <person name="Bian C."/>
            <person name="Kusuya Y."/>
            <person name="Sklenar F."/>
            <person name="D'hooge E."/>
            <person name="Yaguchi T."/>
            <person name="Takahashi H."/>
            <person name="Hubka V."/>
        </authorList>
    </citation>
    <scope>NUCLEOTIDE SEQUENCE</scope>
    <source>
        <strain evidence="3">CBS 733.88</strain>
    </source>
</reference>
<evidence type="ECO:0000259" key="2">
    <source>
        <dbReference type="PROSITE" id="PS51186"/>
    </source>
</evidence>
<comment type="caution">
    <text evidence="3">The sequence shown here is derived from an EMBL/GenBank/DDBJ whole genome shotgun (WGS) entry which is preliminary data.</text>
</comment>
<feature type="region of interest" description="Disordered" evidence="1">
    <location>
        <begin position="1"/>
        <end position="35"/>
    </location>
</feature>
<dbReference type="Proteomes" id="UP001143548">
    <property type="component" value="Unassembled WGS sequence"/>
</dbReference>
<dbReference type="PROSITE" id="PS51186">
    <property type="entry name" value="GNAT"/>
    <property type="match status" value="1"/>
</dbReference>
<sequence length="346" mass="39628">MPVRRSPRNLSSGVRKNEPEAKNGVQKTRTERKSVTKDMAKIDINLMLYSPTKARRWDPRRSAPGSSPLYTLSMANAGNLDECTRQELLEDWRNEVGSDCDDECFDLEEMCPEWEYCVDPHFEFKWLEVIDGTVTHQKNSHSPAEDIAHCRAFLIRKDRILKPFWEDMEEPEEETAELAFEVFDRFGCLQAQYKTHPVKQGSGAWGDELNDGDILLISELSVSATHRRQKIGSKLIEAMLDLASKKSESFHCFAYPGVLVSEMDRQTSMSTSAVHDEKTIRSRIADVALSFFRHLGFRRVGSSRWLAYSPDGQHPSRLLEADQDFDFPRLERVINAPNAQVIDELI</sequence>
<proteinExistence type="predicted"/>
<dbReference type="Pfam" id="PF00583">
    <property type="entry name" value="Acetyltransf_1"/>
    <property type="match status" value="1"/>
</dbReference>
<evidence type="ECO:0000313" key="4">
    <source>
        <dbReference type="Proteomes" id="UP001143548"/>
    </source>
</evidence>
<feature type="domain" description="N-acetyltransferase" evidence="2">
    <location>
        <begin position="134"/>
        <end position="320"/>
    </location>
</feature>
<organism evidence="3 4">
    <name type="scientific">Aspergillus brasiliensis</name>
    <dbReference type="NCBI Taxonomy" id="319629"/>
    <lineage>
        <taxon>Eukaryota</taxon>
        <taxon>Fungi</taxon>
        <taxon>Dikarya</taxon>
        <taxon>Ascomycota</taxon>
        <taxon>Pezizomycotina</taxon>
        <taxon>Eurotiomycetes</taxon>
        <taxon>Eurotiomycetidae</taxon>
        <taxon>Eurotiales</taxon>
        <taxon>Aspergillaceae</taxon>
        <taxon>Aspergillus</taxon>
        <taxon>Aspergillus subgen. Circumdati</taxon>
    </lineage>
</organism>
<accession>A0A9W6DT11</accession>
<dbReference type="SUPFAM" id="SSF55729">
    <property type="entry name" value="Acyl-CoA N-acyltransferases (Nat)"/>
    <property type="match status" value="1"/>
</dbReference>
<evidence type="ECO:0000313" key="3">
    <source>
        <dbReference type="EMBL" id="GKZ25972.1"/>
    </source>
</evidence>
<dbReference type="InterPro" id="IPR016181">
    <property type="entry name" value="Acyl_CoA_acyltransferase"/>
</dbReference>
<name>A0A9W6DT11_9EURO</name>